<feature type="chain" id="PRO_5020836304" evidence="2">
    <location>
        <begin position="21"/>
        <end position="115"/>
    </location>
</feature>
<dbReference type="EMBL" id="CM016555">
    <property type="protein sequence ID" value="TKW19646.1"/>
    <property type="molecule type" value="Genomic_DNA"/>
</dbReference>
<evidence type="ECO:0000313" key="4">
    <source>
        <dbReference type="Proteomes" id="UP000298652"/>
    </source>
</evidence>
<sequence length="115" mass="12296">MASVVTVLGFLLLTATSIMAVIRSRGDTAAVSFVAASYLILVLLFYFLRRFEAAPAGSVLRDRARVGVWATTTLLTVMFSWRVAAVMPWPVAAGVWLMGGSAVAGGSYTLFLLPH</sequence>
<keyword evidence="1" id="KW-0812">Transmembrane</keyword>
<dbReference type="AlphaFoldDB" id="A0A4V6DB45"/>
<name>A0A4V6DB45_SETVI</name>
<evidence type="ECO:0000256" key="2">
    <source>
        <dbReference type="SAM" id="SignalP"/>
    </source>
</evidence>
<proteinExistence type="predicted"/>
<dbReference type="Pfam" id="PF20100">
    <property type="entry name" value="DUF6490"/>
    <property type="match status" value="1"/>
</dbReference>
<keyword evidence="1" id="KW-0472">Membrane</keyword>
<dbReference type="PANTHER" id="PTHR46610">
    <property type="entry name" value="OS05G0181300 PROTEIN"/>
    <property type="match status" value="1"/>
</dbReference>
<keyword evidence="1" id="KW-1133">Transmembrane helix</keyword>
<feature type="transmembrane region" description="Helical" evidence="1">
    <location>
        <begin position="30"/>
        <end position="48"/>
    </location>
</feature>
<gene>
    <name evidence="3" type="ORF">SEVIR_4G034200v2</name>
</gene>
<feature type="transmembrane region" description="Helical" evidence="1">
    <location>
        <begin position="68"/>
        <end position="87"/>
    </location>
</feature>
<feature type="transmembrane region" description="Helical" evidence="1">
    <location>
        <begin position="93"/>
        <end position="113"/>
    </location>
</feature>
<dbReference type="Gramene" id="TKW19646">
    <property type="protein sequence ID" value="TKW19646"/>
    <property type="gene ID" value="SEVIR_4G034200v2"/>
</dbReference>
<protein>
    <submittedName>
        <fullName evidence="3">Uncharacterized protein</fullName>
    </submittedName>
</protein>
<dbReference type="OMA" id="AINRSHG"/>
<feature type="signal peptide" evidence="2">
    <location>
        <begin position="1"/>
        <end position="20"/>
    </location>
</feature>
<accession>A0A4V6DB45</accession>
<dbReference type="InterPro" id="IPR045501">
    <property type="entry name" value="DUF6490"/>
</dbReference>
<evidence type="ECO:0000256" key="1">
    <source>
        <dbReference type="SAM" id="Phobius"/>
    </source>
</evidence>
<keyword evidence="4" id="KW-1185">Reference proteome</keyword>
<evidence type="ECO:0000313" key="3">
    <source>
        <dbReference type="EMBL" id="TKW19646.1"/>
    </source>
</evidence>
<dbReference type="Proteomes" id="UP000298652">
    <property type="component" value="Chromosome 4"/>
</dbReference>
<reference evidence="3" key="1">
    <citation type="submission" date="2019-03" db="EMBL/GenBank/DDBJ databases">
        <title>WGS assembly of Setaria viridis.</title>
        <authorList>
            <person name="Huang P."/>
            <person name="Jenkins J."/>
            <person name="Grimwood J."/>
            <person name="Barry K."/>
            <person name="Healey A."/>
            <person name="Mamidi S."/>
            <person name="Sreedasyam A."/>
            <person name="Shu S."/>
            <person name="Feldman M."/>
            <person name="Wu J."/>
            <person name="Yu Y."/>
            <person name="Chen C."/>
            <person name="Johnson J."/>
            <person name="Rokhsar D."/>
            <person name="Baxter I."/>
            <person name="Schmutz J."/>
            <person name="Brutnell T."/>
            <person name="Kellogg E."/>
        </authorList>
    </citation>
    <scope>NUCLEOTIDE SEQUENCE [LARGE SCALE GENOMIC DNA]</scope>
</reference>
<dbReference type="PANTHER" id="PTHR46610:SF1">
    <property type="entry name" value="OS06G0147300 PROTEIN"/>
    <property type="match status" value="1"/>
</dbReference>
<keyword evidence="2" id="KW-0732">Signal</keyword>
<organism evidence="3 4">
    <name type="scientific">Setaria viridis</name>
    <name type="common">Green bristlegrass</name>
    <name type="synonym">Setaria italica subsp. viridis</name>
    <dbReference type="NCBI Taxonomy" id="4556"/>
    <lineage>
        <taxon>Eukaryota</taxon>
        <taxon>Viridiplantae</taxon>
        <taxon>Streptophyta</taxon>
        <taxon>Embryophyta</taxon>
        <taxon>Tracheophyta</taxon>
        <taxon>Spermatophyta</taxon>
        <taxon>Magnoliopsida</taxon>
        <taxon>Liliopsida</taxon>
        <taxon>Poales</taxon>
        <taxon>Poaceae</taxon>
        <taxon>PACMAD clade</taxon>
        <taxon>Panicoideae</taxon>
        <taxon>Panicodae</taxon>
        <taxon>Paniceae</taxon>
        <taxon>Cenchrinae</taxon>
        <taxon>Setaria</taxon>
    </lineage>
</organism>